<accession>A0A4P7D1F9</accession>
<dbReference type="Pfam" id="PF00990">
    <property type="entry name" value="GGDEF"/>
    <property type="match status" value="1"/>
</dbReference>
<dbReference type="InterPro" id="IPR029787">
    <property type="entry name" value="Nucleotide_cyclase"/>
</dbReference>
<feature type="transmembrane region" description="Helical" evidence="3">
    <location>
        <begin position="6"/>
        <end position="25"/>
    </location>
</feature>
<dbReference type="EC" id="2.7.7.65" evidence="1"/>
<evidence type="ECO:0000256" key="3">
    <source>
        <dbReference type="SAM" id="Phobius"/>
    </source>
</evidence>
<dbReference type="KEGG" id="ppai:E1956_27660"/>
<evidence type="ECO:0000259" key="4">
    <source>
        <dbReference type="PROSITE" id="PS50887"/>
    </source>
</evidence>
<evidence type="ECO:0000313" key="5">
    <source>
        <dbReference type="EMBL" id="QBR01017.1"/>
    </source>
</evidence>
<sequence length="389" mass="41101">MLSPLALFGILVVSCTMSVAILGSLRRTAVPGVVRWCAAYALLAVASSAVLFAGDRPRPLAIVCISFITIVAVAVLLQGTRQFFGMQPTRRAESAAFAAAFAAMVYFTCVLPSIEARVVCLSVVLAYGRIAVGTLALRHARHAGARYAARFVAVSAWLGALSHLARAGAVVFGLVPPVTFVQPSPWNIVLLGLAIVSSPCMSIGMVMLAHDQLVRRMERLATIDELTGALMRRAFMEKAGARLAEARETGTALSIAILDIDNFKSINDSFGHAVGDRTLTHFGSVVLGQMRGCDLFGRLGGEEFAILFAGTRKSDAAALTNALRLALERVPDDGVRCTFSAGVERITPADTLEGAMARADAALYLAKAMGRNRVVTASEVDVPGIAAPR</sequence>
<dbReference type="OrthoDB" id="9813903at2"/>
<dbReference type="NCBIfam" id="TIGR00254">
    <property type="entry name" value="GGDEF"/>
    <property type="match status" value="1"/>
</dbReference>
<feature type="domain" description="GGDEF" evidence="4">
    <location>
        <begin position="251"/>
        <end position="379"/>
    </location>
</feature>
<dbReference type="Gene3D" id="3.30.70.270">
    <property type="match status" value="1"/>
</dbReference>
<dbReference type="SMART" id="SM00267">
    <property type="entry name" value="GGDEF"/>
    <property type="match status" value="1"/>
</dbReference>
<evidence type="ECO:0000313" key="6">
    <source>
        <dbReference type="Proteomes" id="UP000295727"/>
    </source>
</evidence>
<dbReference type="CDD" id="cd01949">
    <property type="entry name" value="GGDEF"/>
    <property type="match status" value="1"/>
</dbReference>
<gene>
    <name evidence="5" type="ORF">E1956_27660</name>
</gene>
<dbReference type="PANTHER" id="PTHR45138">
    <property type="entry name" value="REGULATORY COMPONENTS OF SENSORY TRANSDUCTION SYSTEM"/>
    <property type="match status" value="1"/>
</dbReference>
<dbReference type="PROSITE" id="PS50887">
    <property type="entry name" value="GGDEF"/>
    <property type="match status" value="1"/>
</dbReference>
<feature type="transmembrane region" description="Helical" evidence="3">
    <location>
        <begin position="92"/>
        <end position="110"/>
    </location>
</feature>
<feature type="transmembrane region" description="Helical" evidence="3">
    <location>
        <begin position="149"/>
        <end position="174"/>
    </location>
</feature>
<evidence type="ECO:0000256" key="2">
    <source>
        <dbReference type="ARBA" id="ARBA00034247"/>
    </source>
</evidence>
<evidence type="ECO:0000256" key="1">
    <source>
        <dbReference type="ARBA" id="ARBA00012528"/>
    </source>
</evidence>
<dbReference type="Proteomes" id="UP000295727">
    <property type="component" value="Chromosome 3"/>
</dbReference>
<dbReference type="SUPFAM" id="SSF55073">
    <property type="entry name" value="Nucleotide cyclase"/>
    <property type="match status" value="1"/>
</dbReference>
<feature type="transmembrane region" description="Helical" evidence="3">
    <location>
        <begin position="37"/>
        <end position="54"/>
    </location>
</feature>
<feature type="transmembrane region" description="Helical" evidence="3">
    <location>
        <begin position="116"/>
        <end position="137"/>
    </location>
</feature>
<protein>
    <recommendedName>
        <fullName evidence="1">diguanylate cyclase</fullName>
        <ecNumber evidence="1">2.7.7.65</ecNumber>
    </recommendedName>
</protein>
<dbReference type="InterPro" id="IPR000160">
    <property type="entry name" value="GGDEF_dom"/>
</dbReference>
<keyword evidence="6" id="KW-1185">Reference proteome</keyword>
<keyword evidence="3" id="KW-0812">Transmembrane</keyword>
<dbReference type="GO" id="GO:0052621">
    <property type="term" value="F:diguanylate cyclase activity"/>
    <property type="evidence" value="ECO:0007669"/>
    <property type="project" value="UniProtKB-EC"/>
</dbReference>
<keyword evidence="3" id="KW-1133">Transmembrane helix</keyword>
<reference evidence="5 6" key="1">
    <citation type="submission" date="2019-03" db="EMBL/GenBank/DDBJ databases">
        <title>Paraburkholderia sp. 7MH5, isolated from subtropical forest soil.</title>
        <authorList>
            <person name="Gao Z.-H."/>
            <person name="Qiu L.-H."/>
        </authorList>
    </citation>
    <scope>NUCLEOTIDE SEQUENCE [LARGE SCALE GENOMIC DNA]</scope>
    <source>
        <strain evidence="5 6">7MH5</strain>
    </source>
</reference>
<dbReference type="FunFam" id="3.30.70.270:FF:000001">
    <property type="entry name" value="Diguanylate cyclase domain protein"/>
    <property type="match status" value="1"/>
</dbReference>
<feature type="transmembrane region" description="Helical" evidence="3">
    <location>
        <begin position="60"/>
        <end position="80"/>
    </location>
</feature>
<name>A0A4P7D1F9_9BURK</name>
<keyword evidence="3" id="KW-0472">Membrane</keyword>
<dbReference type="InterPro" id="IPR050469">
    <property type="entry name" value="Diguanylate_Cyclase"/>
</dbReference>
<dbReference type="EMBL" id="CP038150">
    <property type="protein sequence ID" value="QBR01017.1"/>
    <property type="molecule type" value="Genomic_DNA"/>
</dbReference>
<comment type="catalytic activity">
    <reaction evidence="2">
        <text>2 GTP = 3',3'-c-di-GMP + 2 diphosphate</text>
        <dbReference type="Rhea" id="RHEA:24898"/>
        <dbReference type="ChEBI" id="CHEBI:33019"/>
        <dbReference type="ChEBI" id="CHEBI:37565"/>
        <dbReference type="ChEBI" id="CHEBI:58805"/>
        <dbReference type="EC" id="2.7.7.65"/>
    </reaction>
</comment>
<proteinExistence type="predicted"/>
<organism evidence="5 6">
    <name type="scientific">Paraburkholderia pallida</name>
    <dbReference type="NCBI Taxonomy" id="2547399"/>
    <lineage>
        <taxon>Bacteria</taxon>
        <taxon>Pseudomonadati</taxon>
        <taxon>Pseudomonadota</taxon>
        <taxon>Betaproteobacteria</taxon>
        <taxon>Burkholderiales</taxon>
        <taxon>Burkholderiaceae</taxon>
        <taxon>Paraburkholderia</taxon>
    </lineage>
</organism>
<dbReference type="PANTHER" id="PTHR45138:SF9">
    <property type="entry name" value="DIGUANYLATE CYCLASE DGCM-RELATED"/>
    <property type="match status" value="1"/>
</dbReference>
<dbReference type="InterPro" id="IPR043128">
    <property type="entry name" value="Rev_trsase/Diguanyl_cyclase"/>
</dbReference>
<feature type="transmembrane region" description="Helical" evidence="3">
    <location>
        <begin position="186"/>
        <end position="209"/>
    </location>
</feature>
<dbReference type="AlphaFoldDB" id="A0A4P7D1F9"/>